<dbReference type="PANTHER" id="PTHR30448">
    <property type="entry name" value="RNASE ADAPTER PROTEIN RAPZ"/>
    <property type="match status" value="1"/>
</dbReference>
<reference evidence="7 8" key="1">
    <citation type="journal article" date="2010" name="J. Bacteriol.">
        <title>Complete genome sequence of "Candidatus Puniceispirillum marinum" IMCC1322, a representative of the SAR116 clade in the Alphaproteobacteria.</title>
        <authorList>
            <person name="Oh H.M."/>
            <person name="Kwon K.K."/>
            <person name="Kang I."/>
            <person name="Kang S.G."/>
            <person name="Lee J.H."/>
            <person name="Kim S.J."/>
            <person name="Cho J.C."/>
        </authorList>
    </citation>
    <scope>NUCLEOTIDE SEQUENCE [LARGE SCALE GENOMIC DNA]</scope>
    <source>
        <strain evidence="7 8">IMCC1322</strain>
    </source>
</reference>
<evidence type="ECO:0000256" key="1">
    <source>
        <dbReference type="ARBA" id="ARBA00022741"/>
    </source>
</evidence>
<evidence type="ECO:0000256" key="4">
    <source>
        <dbReference type="HAMAP-Rule" id="MF_00636"/>
    </source>
</evidence>
<proteinExistence type="inferred from homology"/>
<evidence type="ECO:0000259" key="6">
    <source>
        <dbReference type="Pfam" id="PF22740"/>
    </source>
</evidence>
<dbReference type="OrthoDB" id="9784461at2"/>
<dbReference type="STRING" id="488538.SAR116_1265"/>
<dbReference type="EC" id="2.7.-.-" evidence="7"/>
<dbReference type="GO" id="GO:0005524">
    <property type="term" value="F:ATP binding"/>
    <property type="evidence" value="ECO:0007669"/>
    <property type="project" value="UniProtKB-UniRule"/>
</dbReference>
<accession>D5BTB1</accession>
<comment type="caution">
    <text evidence="4">Lacks conserved residue(s) required for the propagation of feature annotation.</text>
</comment>
<dbReference type="EMBL" id="CP001751">
    <property type="protein sequence ID" value="ADE39508.1"/>
    <property type="molecule type" value="Genomic_DNA"/>
</dbReference>
<dbReference type="InterPro" id="IPR027417">
    <property type="entry name" value="P-loop_NTPase"/>
</dbReference>
<keyword evidence="8" id="KW-1185">Reference proteome</keyword>
<dbReference type="Pfam" id="PF22740">
    <property type="entry name" value="PapZ_C"/>
    <property type="match status" value="1"/>
</dbReference>
<dbReference type="HAMAP" id="MF_00636">
    <property type="entry name" value="RapZ_like"/>
    <property type="match status" value="1"/>
</dbReference>
<evidence type="ECO:0000256" key="3">
    <source>
        <dbReference type="ARBA" id="ARBA00023134"/>
    </source>
</evidence>
<dbReference type="KEGG" id="apb:SAR116_1265"/>
<dbReference type="InterPro" id="IPR005337">
    <property type="entry name" value="RapZ-like"/>
</dbReference>
<dbReference type="AlphaFoldDB" id="D5BTB1"/>
<dbReference type="InterPro" id="IPR053931">
    <property type="entry name" value="RapZ_C"/>
</dbReference>
<keyword evidence="7" id="KW-0418">Kinase</keyword>
<dbReference type="HOGENOM" id="CLU_059558_0_0_5"/>
<dbReference type="eggNOG" id="COG1660">
    <property type="taxonomic scope" value="Bacteria"/>
</dbReference>
<protein>
    <submittedName>
        <fullName evidence="7">Predicted P-loop-containing kinase</fullName>
        <ecNumber evidence="7">2.7.-.-</ecNumber>
    </submittedName>
</protein>
<dbReference type="SUPFAM" id="SSF52540">
    <property type="entry name" value="P-loop containing nucleoside triphosphate hydrolases"/>
    <property type="match status" value="1"/>
</dbReference>
<dbReference type="PANTHER" id="PTHR30448:SF0">
    <property type="entry name" value="RNASE ADAPTER PROTEIN RAPZ"/>
    <property type="match status" value="1"/>
</dbReference>
<feature type="domain" description="RapZ C-terminal" evidence="6">
    <location>
        <begin position="172"/>
        <end position="289"/>
    </location>
</feature>
<evidence type="ECO:0000313" key="7">
    <source>
        <dbReference type="EMBL" id="ADE39508.1"/>
    </source>
</evidence>
<keyword evidence="1 4" id="KW-0547">Nucleotide-binding</keyword>
<keyword evidence="2 4" id="KW-0067">ATP-binding</keyword>
<organism evidence="7 8">
    <name type="scientific">Puniceispirillum marinum (strain IMCC1322)</name>
    <dbReference type="NCBI Taxonomy" id="488538"/>
    <lineage>
        <taxon>Bacteria</taxon>
        <taxon>Pseudomonadati</taxon>
        <taxon>Pseudomonadota</taxon>
        <taxon>Alphaproteobacteria</taxon>
        <taxon>Candidatus Puniceispirillales</taxon>
        <taxon>Candidatus Puniceispirillaceae</taxon>
        <taxon>Candidatus Puniceispirillum</taxon>
    </lineage>
</organism>
<evidence type="ECO:0000259" key="5">
    <source>
        <dbReference type="Pfam" id="PF03668"/>
    </source>
</evidence>
<feature type="binding site" evidence="4">
    <location>
        <begin position="64"/>
        <end position="67"/>
    </location>
    <ligand>
        <name>GTP</name>
        <dbReference type="ChEBI" id="CHEBI:37565"/>
    </ligand>
</feature>
<dbReference type="Proteomes" id="UP000007460">
    <property type="component" value="Chromosome"/>
</dbReference>
<keyword evidence="7" id="KW-0808">Transferase</keyword>
<evidence type="ECO:0000313" key="8">
    <source>
        <dbReference type="Proteomes" id="UP000007460"/>
    </source>
</evidence>
<sequence length="292" mass="32036">MNETSIDIQLVLVTGVSGAGNSTALKILEDSGWVVVDNLPLALIDPLIAMEVETAGRKLAIGLDARTSGFDIDPVKRLVENVRGRLGNAVRLVFLTASAQDLSRRYNATRRQHPLAPHLDLADAIDHDAKRMQAVAALADISIDTTGLAPADLRRQLLIALEIESNSPIPAKLQSFSYRHGVPESADIVLDMRFAHNPHWTEGLRMQTGMDDDIDSFLKVDEAVQTVIEHFKAMLVPMLARMSAEGRAQISIAFGCTGGRHRSVWAAEHIRQWLIENGHSASIIHRELHSQS</sequence>
<evidence type="ECO:0000256" key="2">
    <source>
        <dbReference type="ARBA" id="ARBA00022840"/>
    </source>
</evidence>
<dbReference type="NCBIfam" id="NF003828">
    <property type="entry name" value="PRK05416.1"/>
    <property type="match status" value="1"/>
</dbReference>
<gene>
    <name evidence="7" type="ordered locus">SAR116_1265</name>
</gene>
<feature type="domain" description="RapZ-like N-terminal" evidence="5">
    <location>
        <begin position="8"/>
        <end position="160"/>
    </location>
</feature>
<keyword evidence="3 4" id="KW-0342">GTP-binding</keyword>
<dbReference type="Gene3D" id="3.40.50.300">
    <property type="entry name" value="P-loop containing nucleotide triphosphate hydrolases"/>
    <property type="match status" value="1"/>
</dbReference>
<dbReference type="Pfam" id="PF03668">
    <property type="entry name" value="RapZ-like_N"/>
    <property type="match status" value="1"/>
</dbReference>
<dbReference type="GO" id="GO:0016301">
    <property type="term" value="F:kinase activity"/>
    <property type="evidence" value="ECO:0007669"/>
    <property type="project" value="UniProtKB-KW"/>
</dbReference>
<dbReference type="RefSeq" id="WP_013046135.1">
    <property type="nucleotide sequence ID" value="NC_014010.1"/>
</dbReference>
<dbReference type="GO" id="GO:0005525">
    <property type="term" value="F:GTP binding"/>
    <property type="evidence" value="ECO:0007669"/>
    <property type="project" value="UniProtKB-UniRule"/>
</dbReference>
<name>D5BTB1_PUNMI</name>
<dbReference type="InterPro" id="IPR053930">
    <property type="entry name" value="RapZ-like_N"/>
</dbReference>